<gene>
    <name evidence="2" type="ORF">QYS48_14785</name>
</gene>
<dbReference type="Proteomes" id="UP001244443">
    <property type="component" value="Chromosome"/>
</dbReference>
<feature type="signal peptide" evidence="1">
    <location>
        <begin position="1"/>
        <end position="20"/>
    </location>
</feature>
<evidence type="ECO:0000313" key="3">
    <source>
        <dbReference type="Proteomes" id="UP001244443"/>
    </source>
</evidence>
<evidence type="ECO:0000256" key="1">
    <source>
        <dbReference type="SAM" id="SignalP"/>
    </source>
</evidence>
<dbReference type="EMBL" id="CP129970">
    <property type="protein sequence ID" value="WKK83566.2"/>
    <property type="molecule type" value="Genomic_DNA"/>
</dbReference>
<protein>
    <recommendedName>
        <fullName evidence="4">Lipocalin-like domain-containing protein</fullName>
    </recommendedName>
</protein>
<dbReference type="AlphaFoldDB" id="A0AA49GD91"/>
<keyword evidence="1" id="KW-0732">Signal</keyword>
<evidence type="ECO:0008006" key="4">
    <source>
        <dbReference type="Google" id="ProtNLM"/>
    </source>
</evidence>
<evidence type="ECO:0000313" key="2">
    <source>
        <dbReference type="EMBL" id="WKK83566.2"/>
    </source>
</evidence>
<sequence length="367" mass="42524">MKRILPLLAALLLSTFFTLGQELSGAWKVDYIRSMEEVYSIDSPADSVEKMESFSIVSGIVEFSDKTVKFHNFKEKPNKTRVKKGGIFKLKGEKIKIESINKDSIILRPIEDKETYIVLKPFSSEDIELSARDFENTEWQVKSELGSLSSLKFHFSDSSTLTLIYQGEEYGYANYGDWKLANSENYYVLYIADRESLKEYFFNLKSEAKGRIVAEVSVQEWSDFPKATIVTLENNGLLTLKEFQKKEYELIGKWSFSRFSNNINALHIDSILNLNFSIEFKDNGQYVSNNKITLVKNKNRIDFTNNEQGTWRLAKNGSYVIIKSNDGWEEYLSIYSLNLNNLSLDLNYRYDERARFAARIDFEKESP</sequence>
<feature type="chain" id="PRO_5041236267" description="Lipocalin-like domain-containing protein" evidence="1">
    <location>
        <begin position="21"/>
        <end position="367"/>
    </location>
</feature>
<keyword evidence="3" id="KW-1185">Reference proteome</keyword>
<organism evidence="2 3">
    <name type="scientific">Marivirga arenosa</name>
    <dbReference type="NCBI Taxonomy" id="3059076"/>
    <lineage>
        <taxon>Bacteria</taxon>
        <taxon>Pseudomonadati</taxon>
        <taxon>Bacteroidota</taxon>
        <taxon>Cytophagia</taxon>
        <taxon>Cytophagales</taxon>
        <taxon>Marivirgaceae</taxon>
        <taxon>Marivirga</taxon>
    </lineage>
</organism>
<proteinExistence type="predicted"/>
<reference evidence="2" key="1">
    <citation type="submission" date="2023-08" db="EMBL/GenBank/DDBJ databases">
        <title>Comparative genomics and taxonomic characterization of three novel marine species of genus Marivirga.</title>
        <authorList>
            <person name="Muhammad N."/>
            <person name="Kim S.-G."/>
        </authorList>
    </citation>
    <scope>NUCLEOTIDE SEQUENCE [LARGE SCALE GENOMIC DNA]</scope>
    <source>
        <strain evidence="2">ABR2-2</strain>
    </source>
</reference>
<dbReference type="RefSeq" id="WP_308357175.1">
    <property type="nucleotide sequence ID" value="NZ_CP129970.2"/>
</dbReference>
<accession>A0AA49GD91</accession>
<name>A0AA49GD91_9BACT</name>